<keyword evidence="1" id="KW-0378">Hydrolase</keyword>
<dbReference type="PANTHER" id="PTHR33308">
    <property type="entry name" value="PEPTIDOGLYCAN HYDROLASE FLGJ"/>
    <property type="match status" value="1"/>
</dbReference>
<accession>A0AAN1J6S1</accession>
<dbReference type="RefSeq" id="WP_090838942.1">
    <property type="nucleotide sequence ID" value="NZ_CADFGJ010000009.1"/>
</dbReference>
<evidence type="ECO:0000256" key="1">
    <source>
        <dbReference type="ARBA" id="ARBA00022801"/>
    </source>
</evidence>
<dbReference type="KEGG" id="phs:C2L64_09540"/>
<protein>
    <submittedName>
        <fullName evidence="3">Mannosyl-glycoprotein endo-beta-N-acetylglucosamidase</fullName>
    </submittedName>
</protein>
<dbReference type="Pfam" id="PF01832">
    <property type="entry name" value="Glucosaminidase"/>
    <property type="match status" value="1"/>
</dbReference>
<dbReference type="GO" id="GO:0004040">
    <property type="term" value="F:amidase activity"/>
    <property type="evidence" value="ECO:0007669"/>
    <property type="project" value="InterPro"/>
</dbReference>
<evidence type="ECO:0000313" key="3">
    <source>
        <dbReference type="EMBL" id="AUT68540.1"/>
    </source>
</evidence>
<dbReference type="InterPro" id="IPR051056">
    <property type="entry name" value="Glycosyl_Hydrolase_73"/>
</dbReference>
<name>A0AAN1J6S1_9BURK</name>
<dbReference type="GeneID" id="55528583"/>
<dbReference type="InterPro" id="IPR002901">
    <property type="entry name" value="MGlyc_endo_b_GlcNAc-like_dom"/>
</dbReference>
<organism evidence="3 4">
    <name type="scientific">Paraburkholderia hospita</name>
    <dbReference type="NCBI Taxonomy" id="169430"/>
    <lineage>
        <taxon>Bacteria</taxon>
        <taxon>Pseudomonadati</taxon>
        <taxon>Pseudomonadota</taxon>
        <taxon>Betaproteobacteria</taxon>
        <taxon>Burkholderiales</taxon>
        <taxon>Burkholderiaceae</taxon>
        <taxon>Paraburkholderia</taxon>
    </lineage>
</organism>
<dbReference type="Gene3D" id="1.10.530.10">
    <property type="match status" value="1"/>
</dbReference>
<reference evidence="3 4" key="1">
    <citation type="submission" date="2018-01" db="EMBL/GenBank/DDBJ databases">
        <title>Species boundaries and ecological features among Paraburkholderia terrae DSMZ17804T, P. hospita DSMZ17164T and P. caribensis DSMZ13236T.</title>
        <authorList>
            <person name="Pratama A.A."/>
        </authorList>
    </citation>
    <scope>NUCLEOTIDE SEQUENCE [LARGE SCALE GENOMIC DNA]</scope>
    <source>
        <strain evidence="3 4">DSM 17164</strain>
    </source>
</reference>
<dbReference type="PRINTS" id="PR01002">
    <property type="entry name" value="FLGFLGJ"/>
</dbReference>
<feature type="domain" description="Mannosyl-glycoprotein endo-beta-N-acetylglucosamidase-like" evidence="2">
    <location>
        <begin position="5"/>
        <end position="150"/>
    </location>
</feature>
<sequence>MNPNDFIYAIAPAARASAKATKIPASFVVAQGALESGWGTSALSKQAFNLFGVKADSAWHGDVLTMDTREFLKGQWVTVSAKWRKYPNWQACIDDHAAFLLNNRRYQPAFAYTSGSTFALAIAAAGYATDPQYGQKIVSIIKAHNLSTLDSAPA</sequence>
<evidence type="ECO:0000259" key="2">
    <source>
        <dbReference type="SMART" id="SM00047"/>
    </source>
</evidence>
<dbReference type="EMBL" id="CP026105">
    <property type="protein sequence ID" value="AUT68540.1"/>
    <property type="molecule type" value="Genomic_DNA"/>
</dbReference>
<proteinExistence type="predicted"/>
<evidence type="ECO:0000313" key="4">
    <source>
        <dbReference type="Proteomes" id="UP000236649"/>
    </source>
</evidence>
<dbReference type="Gene3D" id="2.10.70.40">
    <property type="entry name" value="peptidoglycan hydrolase"/>
    <property type="match status" value="1"/>
</dbReference>
<dbReference type="PANTHER" id="PTHR33308:SF9">
    <property type="entry name" value="PEPTIDOGLYCAN HYDROLASE FLGJ"/>
    <property type="match status" value="1"/>
</dbReference>
<gene>
    <name evidence="3" type="ORF">C2L64_09540</name>
</gene>
<dbReference type="AlphaFoldDB" id="A0AAN1J6S1"/>
<dbReference type="Proteomes" id="UP000236649">
    <property type="component" value="Chromosome 1"/>
</dbReference>
<dbReference type="SMART" id="SM00047">
    <property type="entry name" value="LYZ2"/>
    <property type="match status" value="1"/>
</dbReference>